<organism evidence="4 5">
    <name type="scientific">Candidatus Anaerostipes avistercoris</name>
    <dbReference type="NCBI Taxonomy" id="2838462"/>
    <lineage>
        <taxon>Bacteria</taxon>
        <taxon>Bacillati</taxon>
        <taxon>Bacillota</taxon>
        <taxon>Clostridia</taxon>
        <taxon>Lachnospirales</taxon>
        <taxon>Lachnospiraceae</taxon>
        <taxon>Anaerostipes</taxon>
    </lineage>
</organism>
<comment type="caution">
    <text evidence="4">The sequence shown here is derived from an EMBL/GenBank/DDBJ whole genome shotgun (WGS) entry which is preliminary data.</text>
</comment>
<reference evidence="4" key="1">
    <citation type="journal article" date="2021" name="PeerJ">
        <title>Extensive microbial diversity within the chicken gut microbiome revealed by metagenomics and culture.</title>
        <authorList>
            <person name="Gilroy R."/>
            <person name="Ravi A."/>
            <person name="Getino M."/>
            <person name="Pursley I."/>
            <person name="Horton D.L."/>
            <person name="Alikhan N.F."/>
            <person name="Baker D."/>
            <person name="Gharbi K."/>
            <person name="Hall N."/>
            <person name="Watson M."/>
            <person name="Adriaenssens E.M."/>
            <person name="Foster-Nyarko E."/>
            <person name="Jarju S."/>
            <person name="Secka A."/>
            <person name="Antonio M."/>
            <person name="Oren A."/>
            <person name="Chaudhuri R.R."/>
            <person name="La Ragione R."/>
            <person name="Hildebrand F."/>
            <person name="Pallen M.J."/>
        </authorList>
    </citation>
    <scope>NUCLEOTIDE SEQUENCE</scope>
    <source>
        <strain evidence="4">ChiSjej3B21-8574</strain>
    </source>
</reference>
<name>A0A9D2PJ52_9FIRM</name>
<keyword evidence="3" id="KW-1133">Transmembrane helix</keyword>
<gene>
    <name evidence="4" type="ORF">H9754_10020</name>
</gene>
<dbReference type="AlphaFoldDB" id="A0A9D2PJ52"/>
<proteinExistence type="predicted"/>
<dbReference type="SUPFAM" id="SSF48403">
    <property type="entry name" value="Ankyrin repeat"/>
    <property type="match status" value="1"/>
</dbReference>
<dbReference type="EMBL" id="DWWD01000040">
    <property type="protein sequence ID" value="HJC50887.1"/>
    <property type="molecule type" value="Genomic_DNA"/>
</dbReference>
<dbReference type="Gene3D" id="1.25.40.20">
    <property type="entry name" value="Ankyrin repeat-containing domain"/>
    <property type="match status" value="2"/>
</dbReference>
<evidence type="ECO:0000256" key="2">
    <source>
        <dbReference type="ARBA" id="ARBA00023043"/>
    </source>
</evidence>
<feature type="transmembrane region" description="Helical" evidence="3">
    <location>
        <begin position="12"/>
        <end position="31"/>
    </location>
</feature>
<keyword evidence="2" id="KW-0040">ANK repeat</keyword>
<evidence type="ECO:0000256" key="3">
    <source>
        <dbReference type="SAM" id="Phobius"/>
    </source>
</evidence>
<protein>
    <recommendedName>
        <fullName evidence="6">DUF5050 domain-containing protein</fullName>
    </recommendedName>
</protein>
<dbReference type="InterPro" id="IPR036770">
    <property type="entry name" value="Ankyrin_rpt-contain_sf"/>
</dbReference>
<accession>A0A9D2PJ52</accession>
<sequence>MRRSREKRKNIIIVSWYSFIFIMTCAALLVVPRLNTKTSIAKKQLYAAICNSNIQGVTEAVKRDSSIVNERTGLFEQRKPLELAVQEIESEQIQAEICSILLNAGADINDFGRKQGTILNWAVENDRLYLAEKLVEAGLQPDADLISELLKKKEGNCGTQYCFIPQILKEASDTETAEAVSPALYAAIMGDDTELQKQLSAGKVKNNEKEQILAFAAAYCDVDTLKLLMKEHTDNESSQSKGEDTVWEFVASYGDEKALQFLIESGYRPREQELDDLICDGKSSVVRKALEGKMTRGRIRKEVLLQSAVETGDFPMVQYLVKKGTDMNGYVKDDASDSKRTAMHAAYAGESTEILDYLEENGGDPSKMDSDGADGEAVAREEGAVWNLKNQMIIDERLADGIRVVVLALSFITGIQALLTIIQLRRGRNPAGRIVQEFNRNEYINGNQILICVPNGIWDFPFILGEKLYLYDLEKQIKYLINKRIGVYDDFGTTLTLAGDRIYYCEERADGESQIYEKEIGDAVKRKRILKRAESYTVDAGKIYYLTCRMTLDDGGILYQKERKNAEPEMSLKEILFWDHGRLYTGDDHLKEQKDIEPEILLEGSMEEILRLDHDRLYTWDNRSKEAIEMMKDGSSITRCPEIEDPVWIGYKDSEHYLIIKTDKVICYDKEKKEKEYIAEGREFSCTAKYDKETERLYCNDMKMNFYWIDLKTKVMECYLSFGQEAETGNSFSGEYNADVYYCRDYLTVDITTLAADKEERYLFVYDYEGRQIRREKIKPRR</sequence>
<evidence type="ECO:0000313" key="5">
    <source>
        <dbReference type="Proteomes" id="UP000823904"/>
    </source>
</evidence>
<dbReference type="InterPro" id="IPR002110">
    <property type="entry name" value="Ankyrin_rpt"/>
</dbReference>
<dbReference type="PANTHER" id="PTHR24171">
    <property type="entry name" value="ANKYRIN REPEAT DOMAIN-CONTAINING PROTEIN 39-RELATED"/>
    <property type="match status" value="1"/>
</dbReference>
<dbReference type="SMART" id="SM00248">
    <property type="entry name" value="ANK"/>
    <property type="match status" value="6"/>
</dbReference>
<evidence type="ECO:0008006" key="6">
    <source>
        <dbReference type="Google" id="ProtNLM"/>
    </source>
</evidence>
<keyword evidence="1" id="KW-0677">Repeat</keyword>
<keyword evidence="3" id="KW-0812">Transmembrane</keyword>
<reference evidence="4" key="2">
    <citation type="submission" date="2021-04" db="EMBL/GenBank/DDBJ databases">
        <authorList>
            <person name="Gilroy R."/>
        </authorList>
    </citation>
    <scope>NUCLEOTIDE SEQUENCE</scope>
    <source>
        <strain evidence="4">ChiSjej3B21-8574</strain>
    </source>
</reference>
<keyword evidence="3" id="KW-0472">Membrane</keyword>
<evidence type="ECO:0000313" key="4">
    <source>
        <dbReference type="EMBL" id="HJC50887.1"/>
    </source>
</evidence>
<evidence type="ECO:0000256" key="1">
    <source>
        <dbReference type="ARBA" id="ARBA00022737"/>
    </source>
</evidence>
<dbReference type="Proteomes" id="UP000823904">
    <property type="component" value="Unassembled WGS sequence"/>
</dbReference>